<feature type="domain" description="C-type lectin" evidence="4">
    <location>
        <begin position="50"/>
        <end position="202"/>
    </location>
</feature>
<name>A0ABP0F0E9_CLALP</name>
<dbReference type="PROSITE" id="PS00615">
    <property type="entry name" value="C_TYPE_LECTIN_1"/>
    <property type="match status" value="1"/>
</dbReference>
<keyword evidence="6" id="KW-1185">Reference proteome</keyword>
<dbReference type="SUPFAM" id="SSF56436">
    <property type="entry name" value="C-type lectin-like"/>
    <property type="match status" value="2"/>
</dbReference>
<dbReference type="SMART" id="SM00034">
    <property type="entry name" value="CLECT"/>
    <property type="match status" value="1"/>
</dbReference>
<keyword evidence="3" id="KW-1133">Transmembrane helix</keyword>
<feature type="region of interest" description="Disordered" evidence="2">
    <location>
        <begin position="11"/>
        <end position="39"/>
    </location>
</feature>
<organism evidence="5 6">
    <name type="scientific">Clavelina lepadiformis</name>
    <name type="common">Light-bulb sea squirt</name>
    <name type="synonym">Ascidia lepadiformis</name>
    <dbReference type="NCBI Taxonomy" id="159417"/>
    <lineage>
        <taxon>Eukaryota</taxon>
        <taxon>Metazoa</taxon>
        <taxon>Chordata</taxon>
        <taxon>Tunicata</taxon>
        <taxon>Ascidiacea</taxon>
        <taxon>Aplousobranchia</taxon>
        <taxon>Clavelinidae</taxon>
        <taxon>Clavelina</taxon>
    </lineage>
</organism>
<dbReference type="Proteomes" id="UP001642483">
    <property type="component" value="Unassembled WGS sequence"/>
</dbReference>
<dbReference type="Pfam" id="PF00059">
    <property type="entry name" value="Lectin_C"/>
    <property type="match status" value="1"/>
</dbReference>
<reference evidence="5 6" key="1">
    <citation type="submission" date="2024-02" db="EMBL/GenBank/DDBJ databases">
        <authorList>
            <person name="Daric V."/>
            <person name="Darras S."/>
        </authorList>
    </citation>
    <scope>NUCLEOTIDE SEQUENCE [LARGE SCALE GENOMIC DNA]</scope>
</reference>
<dbReference type="InterPro" id="IPR001304">
    <property type="entry name" value="C-type_lectin-like"/>
</dbReference>
<accession>A0ABP0F0E9</accession>
<keyword evidence="3" id="KW-0812">Transmembrane</keyword>
<feature type="transmembrane region" description="Helical" evidence="3">
    <location>
        <begin position="170"/>
        <end position="188"/>
    </location>
</feature>
<keyword evidence="1" id="KW-1015">Disulfide bond</keyword>
<dbReference type="EMBL" id="CAWYQH010000002">
    <property type="protein sequence ID" value="CAK8673210.1"/>
    <property type="molecule type" value="Genomic_DNA"/>
</dbReference>
<dbReference type="PANTHER" id="PTHR22803">
    <property type="entry name" value="MANNOSE, PHOSPHOLIPASE, LECTIN RECEPTOR RELATED"/>
    <property type="match status" value="1"/>
</dbReference>
<evidence type="ECO:0000259" key="4">
    <source>
        <dbReference type="PROSITE" id="PS50041"/>
    </source>
</evidence>
<protein>
    <recommendedName>
        <fullName evidence="4">C-type lectin domain-containing protein</fullName>
    </recommendedName>
</protein>
<dbReference type="PROSITE" id="PS50041">
    <property type="entry name" value="C_TYPE_LECTIN_2"/>
    <property type="match status" value="1"/>
</dbReference>
<sequence>MTRNFVCKIRKGKNPQPLPTPPQPEGNEDPSACGNSTDGTWIRYQEPDTGDDKCYMFIDSITHGWQYAENDCITKGGHLVAIQSSGVNSFVLSRGYQMNAQALWIGLKNASGNTFHWADGSPYVYTNWSPGEPNNYYDNEGRLLHNLFHVNLILCRQPARRNRFDKTTNCVIIFVIGCVTISTYGGLWNDDNCGRKFGYVCEKMMGSTGSKVDPTPQATGNCPAGDVSLRMETSSCDVKRRRLLMSCYIYGICHISGFSPYGNNCYITGGEKTYTWETAREWCKNNSAELVTIGNEYEQVSLQNVFKRS</sequence>
<evidence type="ECO:0000313" key="5">
    <source>
        <dbReference type="EMBL" id="CAK8673210.1"/>
    </source>
</evidence>
<evidence type="ECO:0000256" key="2">
    <source>
        <dbReference type="SAM" id="MobiDB-lite"/>
    </source>
</evidence>
<evidence type="ECO:0000256" key="1">
    <source>
        <dbReference type="ARBA" id="ARBA00023157"/>
    </source>
</evidence>
<dbReference type="InterPro" id="IPR016186">
    <property type="entry name" value="C-type_lectin-like/link_sf"/>
</dbReference>
<keyword evidence="3" id="KW-0472">Membrane</keyword>
<dbReference type="CDD" id="cd00037">
    <property type="entry name" value="CLECT"/>
    <property type="match status" value="2"/>
</dbReference>
<dbReference type="Gene3D" id="3.10.100.10">
    <property type="entry name" value="Mannose-Binding Protein A, subunit A"/>
    <property type="match status" value="2"/>
</dbReference>
<proteinExistence type="predicted"/>
<dbReference type="InterPro" id="IPR016187">
    <property type="entry name" value="CTDL_fold"/>
</dbReference>
<dbReference type="InterPro" id="IPR018378">
    <property type="entry name" value="C-type_lectin_CS"/>
</dbReference>
<evidence type="ECO:0000256" key="3">
    <source>
        <dbReference type="SAM" id="Phobius"/>
    </source>
</evidence>
<comment type="caution">
    <text evidence="5">The sequence shown here is derived from an EMBL/GenBank/DDBJ whole genome shotgun (WGS) entry which is preliminary data.</text>
</comment>
<evidence type="ECO:0000313" key="6">
    <source>
        <dbReference type="Proteomes" id="UP001642483"/>
    </source>
</evidence>
<dbReference type="InterPro" id="IPR050111">
    <property type="entry name" value="C-type_lectin/snaclec_domain"/>
</dbReference>
<gene>
    <name evidence="5" type="ORF">CVLEPA_LOCUS3023</name>
</gene>